<organism evidence="2 3">
    <name type="scientific">Mycena pura</name>
    <dbReference type="NCBI Taxonomy" id="153505"/>
    <lineage>
        <taxon>Eukaryota</taxon>
        <taxon>Fungi</taxon>
        <taxon>Dikarya</taxon>
        <taxon>Basidiomycota</taxon>
        <taxon>Agaricomycotina</taxon>
        <taxon>Agaricomycetes</taxon>
        <taxon>Agaricomycetidae</taxon>
        <taxon>Agaricales</taxon>
        <taxon>Marasmiineae</taxon>
        <taxon>Mycenaceae</taxon>
        <taxon>Mycena</taxon>
    </lineage>
</organism>
<feature type="non-terminal residue" evidence="2">
    <location>
        <position position="121"/>
    </location>
</feature>
<sequence>LALANRMYLGPIPDELKDLTMIEESMIARCRAKCWVIKLKEENQNLELANTQRGMKGHVLVYPQKPEYVAEVLPPNIEDIVSPVCVLFIGSSTPTPEWLREHATPLAVDARRVRKALVWLK</sequence>
<dbReference type="Proteomes" id="UP001219525">
    <property type="component" value="Unassembled WGS sequence"/>
</dbReference>
<comment type="caution">
    <text evidence="2">The sequence shown here is derived from an EMBL/GenBank/DDBJ whole genome shotgun (WGS) entry which is preliminary data.</text>
</comment>
<dbReference type="EMBL" id="JARJCW010000042">
    <property type="protein sequence ID" value="KAJ7205835.1"/>
    <property type="molecule type" value="Genomic_DNA"/>
</dbReference>
<reference evidence="2" key="1">
    <citation type="submission" date="2023-03" db="EMBL/GenBank/DDBJ databases">
        <title>Massive genome expansion in bonnet fungi (Mycena s.s.) driven by repeated elements and novel gene families across ecological guilds.</title>
        <authorList>
            <consortium name="Lawrence Berkeley National Laboratory"/>
            <person name="Harder C.B."/>
            <person name="Miyauchi S."/>
            <person name="Viragh M."/>
            <person name="Kuo A."/>
            <person name="Thoen E."/>
            <person name="Andreopoulos B."/>
            <person name="Lu D."/>
            <person name="Skrede I."/>
            <person name="Drula E."/>
            <person name="Henrissat B."/>
            <person name="Morin E."/>
            <person name="Kohler A."/>
            <person name="Barry K."/>
            <person name="LaButti K."/>
            <person name="Morin E."/>
            <person name="Salamov A."/>
            <person name="Lipzen A."/>
            <person name="Mereny Z."/>
            <person name="Hegedus B."/>
            <person name="Baldrian P."/>
            <person name="Stursova M."/>
            <person name="Weitz H."/>
            <person name="Taylor A."/>
            <person name="Grigoriev I.V."/>
            <person name="Nagy L.G."/>
            <person name="Martin F."/>
            <person name="Kauserud H."/>
        </authorList>
    </citation>
    <scope>NUCLEOTIDE SEQUENCE</scope>
    <source>
        <strain evidence="2">9144</strain>
    </source>
</reference>
<dbReference type="Pfam" id="PF20209">
    <property type="entry name" value="DUF6570"/>
    <property type="match status" value="1"/>
</dbReference>
<feature type="domain" description="DUF6570" evidence="1">
    <location>
        <begin position="1"/>
        <end position="121"/>
    </location>
</feature>
<name>A0AAD6V8N4_9AGAR</name>
<protein>
    <recommendedName>
        <fullName evidence="1">DUF6570 domain-containing protein</fullName>
    </recommendedName>
</protein>
<feature type="non-terminal residue" evidence="2">
    <location>
        <position position="1"/>
    </location>
</feature>
<keyword evidence="3" id="KW-1185">Reference proteome</keyword>
<evidence type="ECO:0000259" key="1">
    <source>
        <dbReference type="Pfam" id="PF20209"/>
    </source>
</evidence>
<gene>
    <name evidence="2" type="ORF">GGX14DRAFT_339718</name>
</gene>
<dbReference type="InterPro" id="IPR046700">
    <property type="entry name" value="DUF6570"/>
</dbReference>
<evidence type="ECO:0000313" key="2">
    <source>
        <dbReference type="EMBL" id="KAJ7205835.1"/>
    </source>
</evidence>
<accession>A0AAD6V8N4</accession>
<dbReference type="AlphaFoldDB" id="A0AAD6V8N4"/>
<evidence type="ECO:0000313" key="3">
    <source>
        <dbReference type="Proteomes" id="UP001219525"/>
    </source>
</evidence>
<proteinExistence type="predicted"/>